<evidence type="ECO:0000313" key="10">
    <source>
        <dbReference type="EMBL" id="KAJ6215445.1"/>
    </source>
</evidence>
<evidence type="ECO:0000256" key="3">
    <source>
        <dbReference type="ARBA" id="ARBA00022741"/>
    </source>
</evidence>
<feature type="region of interest" description="Disordered" evidence="7">
    <location>
        <begin position="578"/>
        <end position="651"/>
    </location>
</feature>
<dbReference type="EMBL" id="JAPWDV010000004">
    <property type="protein sequence ID" value="KAJ6215445.1"/>
    <property type="molecule type" value="Genomic_DNA"/>
</dbReference>
<protein>
    <recommendedName>
        <fullName evidence="9">ABC transporter domain-containing protein</fullName>
    </recommendedName>
</protein>
<dbReference type="GO" id="GO:0140359">
    <property type="term" value="F:ABC-type transporter activity"/>
    <property type="evidence" value="ECO:0007669"/>
    <property type="project" value="InterPro"/>
</dbReference>
<feature type="compositionally biased region" description="Acidic residues" evidence="7">
    <location>
        <begin position="634"/>
        <end position="648"/>
    </location>
</feature>
<dbReference type="PANTHER" id="PTHR43038:SF3">
    <property type="entry name" value="ABC TRANSPORTER G FAMILY MEMBER 20 ISOFORM X1"/>
    <property type="match status" value="1"/>
</dbReference>
<evidence type="ECO:0000313" key="11">
    <source>
        <dbReference type="Proteomes" id="UP001142055"/>
    </source>
</evidence>
<feature type="transmembrane region" description="Helical" evidence="8">
    <location>
        <begin position="783"/>
        <end position="806"/>
    </location>
</feature>
<dbReference type="GO" id="GO:0016020">
    <property type="term" value="C:membrane"/>
    <property type="evidence" value="ECO:0007669"/>
    <property type="project" value="UniProtKB-SubCell"/>
</dbReference>
<feature type="transmembrane region" description="Helical" evidence="8">
    <location>
        <begin position="739"/>
        <end position="762"/>
    </location>
</feature>
<dbReference type="Pfam" id="PF12698">
    <property type="entry name" value="ABC2_membrane_3"/>
    <property type="match status" value="1"/>
</dbReference>
<evidence type="ECO:0000256" key="8">
    <source>
        <dbReference type="SAM" id="Phobius"/>
    </source>
</evidence>
<feature type="compositionally biased region" description="Low complexity" evidence="7">
    <location>
        <begin position="67"/>
        <end position="76"/>
    </location>
</feature>
<reference evidence="10" key="1">
    <citation type="submission" date="2022-12" db="EMBL/GenBank/DDBJ databases">
        <title>Genome assemblies of Blomia tropicalis.</title>
        <authorList>
            <person name="Cui Y."/>
        </authorList>
    </citation>
    <scope>NUCLEOTIDE SEQUENCE</scope>
    <source>
        <tissue evidence="10">Adult mites</tissue>
    </source>
</reference>
<dbReference type="PANTHER" id="PTHR43038">
    <property type="entry name" value="ATP-BINDING CASSETTE, SUB-FAMILY H, MEMBER 1"/>
    <property type="match status" value="1"/>
</dbReference>
<evidence type="ECO:0000256" key="4">
    <source>
        <dbReference type="ARBA" id="ARBA00022840"/>
    </source>
</evidence>
<evidence type="ECO:0000256" key="6">
    <source>
        <dbReference type="ARBA" id="ARBA00023136"/>
    </source>
</evidence>
<dbReference type="SUPFAM" id="SSF52540">
    <property type="entry name" value="P-loop containing nucleoside triphosphate hydrolases"/>
    <property type="match status" value="1"/>
</dbReference>
<dbReference type="Pfam" id="PF00005">
    <property type="entry name" value="ABC_tran"/>
    <property type="match status" value="1"/>
</dbReference>
<keyword evidence="11" id="KW-1185">Reference proteome</keyword>
<keyword evidence="6 8" id="KW-0472">Membrane</keyword>
<feature type="transmembrane region" description="Helical" evidence="8">
    <location>
        <begin position="818"/>
        <end position="840"/>
    </location>
</feature>
<comment type="subcellular location">
    <subcellularLocation>
        <location evidence="1">Membrane</location>
        <topology evidence="1">Multi-pass membrane protein</topology>
    </subcellularLocation>
</comment>
<evidence type="ECO:0000256" key="7">
    <source>
        <dbReference type="SAM" id="MobiDB-lite"/>
    </source>
</evidence>
<feature type="compositionally biased region" description="Acidic residues" evidence="7">
    <location>
        <begin position="579"/>
        <end position="589"/>
    </location>
</feature>
<feature type="region of interest" description="Disordered" evidence="7">
    <location>
        <begin position="1"/>
        <end position="82"/>
    </location>
</feature>
<dbReference type="PROSITE" id="PS50893">
    <property type="entry name" value="ABC_TRANSPORTER_2"/>
    <property type="match status" value="1"/>
</dbReference>
<feature type="compositionally biased region" description="Basic and acidic residues" evidence="7">
    <location>
        <begin position="597"/>
        <end position="633"/>
    </location>
</feature>
<gene>
    <name evidence="10" type="ORF">RDWZM_009945</name>
</gene>
<feature type="transmembrane region" description="Helical" evidence="8">
    <location>
        <begin position="920"/>
        <end position="943"/>
    </location>
</feature>
<dbReference type="AlphaFoldDB" id="A0A9Q0LXJ6"/>
<dbReference type="InterPro" id="IPR027417">
    <property type="entry name" value="P-loop_NTPase"/>
</dbReference>
<dbReference type="SMART" id="SM00382">
    <property type="entry name" value="AAA"/>
    <property type="match status" value="1"/>
</dbReference>
<sequence length="948" mass="108472">MHRQSNEIALNNYPSNGDEQQRQHQHQQQQQQQNRRSNHHNQRYKLKHNLKRSTSTSPDDWIVDMMNNNNNNNNNNDSSIESELTGIDGRKVNVLKGANVRMPIIQMINVTIHNSNGNINNYEDDDNQQQQQRRQASKPSKSIINRILPKSSSITTKNDNIYFDSLNQSFESEQIIAIIGDIGTGKTILLETLAKYRRPFRGTIRWRGLAPSADDQSNQMSCGFMSQHDGFFSTLTPVENVEYFARLYGLDSDSVHGRLNRLMTMIGWKRKAIESGRLKPIHQTMLSLTIASIHSPSILLMDEPQFGCDLLLKERIWTQLKRLTISDHVTIIFTTTNVEDVRFADQAMIIRNRKLISCRFEPEPLSNETIYEKNSSSSSSFDVYRLISLNNVNKIRQCAIASYDNKVNIDDENGGEMEHEIDLNGTKIKKTTTNNDIQLDMNENRSHHSNGRKRVQYERSYIGKLWLTIIILVRLQMKRQLFTLGQLIGPSLIVWLFAQYVGQNPFQIRLAVYNPDTPAIVSRHVMNTIDRHTIHLVEYDTLNETLDSVREHHVWGAIEFPSNYTNSMINRALQNIDTTNDEFDDDPESEPISGHLMMEKNDSKDENVNVDKNSDADLERMMRDRSRLVRSHETEDENDDDDDVDDESGTNSTEIIHELSNDLDINRMKIKPINMITIRLYVDNTNQLVAGFIKMKLFDALQRAQADPAVAMFAPKIPTPLEIVQPNIYGHDDSTMSEFLLPGTLVAIIFLTSSIIPIGQLISIRTNQSFRQLRSGGIGQIQLTLGFLIVQLPIQLIQIAISLIILTNFTTHPIDGPISITLIILLLQSIVALLSSTLWLDLMPKSFSTNIISIVAIQSSYFVILFIFGSIYWPIECLPLVVRSFALYIFPQTIGSESLRYVFSRGWGFERYGPDPNNSIIWYGINLPIGWIISLFILILIMIKIRSY</sequence>
<feature type="compositionally biased region" description="Basic residues" evidence="7">
    <location>
        <begin position="36"/>
        <end position="51"/>
    </location>
</feature>
<dbReference type="InterPro" id="IPR013525">
    <property type="entry name" value="ABC2_TM"/>
</dbReference>
<dbReference type="OMA" id="CSHENDD"/>
<comment type="caution">
    <text evidence="10">The sequence shown here is derived from an EMBL/GenBank/DDBJ whole genome shotgun (WGS) entry which is preliminary data.</text>
</comment>
<evidence type="ECO:0000259" key="9">
    <source>
        <dbReference type="PROSITE" id="PS50893"/>
    </source>
</evidence>
<proteinExistence type="predicted"/>
<keyword evidence="2 8" id="KW-0812">Transmembrane</keyword>
<accession>A0A9Q0LXJ6</accession>
<name>A0A9Q0LXJ6_BLOTA</name>
<dbReference type="GO" id="GO:0016887">
    <property type="term" value="F:ATP hydrolysis activity"/>
    <property type="evidence" value="ECO:0007669"/>
    <property type="project" value="InterPro"/>
</dbReference>
<dbReference type="Gene3D" id="3.40.50.300">
    <property type="entry name" value="P-loop containing nucleotide triphosphate hydrolases"/>
    <property type="match status" value="1"/>
</dbReference>
<feature type="transmembrane region" description="Helical" evidence="8">
    <location>
        <begin position="852"/>
        <end position="875"/>
    </location>
</feature>
<keyword evidence="4" id="KW-0067">ATP-binding</keyword>
<evidence type="ECO:0000256" key="5">
    <source>
        <dbReference type="ARBA" id="ARBA00022989"/>
    </source>
</evidence>
<feature type="region of interest" description="Disordered" evidence="7">
    <location>
        <begin position="119"/>
        <end position="141"/>
    </location>
</feature>
<feature type="compositionally biased region" description="Polar residues" evidence="7">
    <location>
        <begin position="1"/>
        <end position="18"/>
    </location>
</feature>
<dbReference type="InterPro" id="IPR003439">
    <property type="entry name" value="ABC_transporter-like_ATP-bd"/>
</dbReference>
<evidence type="ECO:0000256" key="2">
    <source>
        <dbReference type="ARBA" id="ARBA00022692"/>
    </source>
</evidence>
<organism evidence="10 11">
    <name type="scientific">Blomia tropicalis</name>
    <name type="common">Mite</name>
    <dbReference type="NCBI Taxonomy" id="40697"/>
    <lineage>
        <taxon>Eukaryota</taxon>
        <taxon>Metazoa</taxon>
        <taxon>Ecdysozoa</taxon>
        <taxon>Arthropoda</taxon>
        <taxon>Chelicerata</taxon>
        <taxon>Arachnida</taxon>
        <taxon>Acari</taxon>
        <taxon>Acariformes</taxon>
        <taxon>Sarcoptiformes</taxon>
        <taxon>Astigmata</taxon>
        <taxon>Glycyphagoidea</taxon>
        <taxon>Echimyopodidae</taxon>
        <taxon>Blomia</taxon>
    </lineage>
</organism>
<keyword evidence="3" id="KW-0547">Nucleotide-binding</keyword>
<feature type="compositionally biased region" description="Low complexity" evidence="7">
    <location>
        <begin position="26"/>
        <end position="35"/>
    </location>
</feature>
<dbReference type="InterPro" id="IPR003593">
    <property type="entry name" value="AAA+_ATPase"/>
</dbReference>
<evidence type="ECO:0000256" key="1">
    <source>
        <dbReference type="ARBA" id="ARBA00004141"/>
    </source>
</evidence>
<dbReference type="GO" id="GO:0005524">
    <property type="term" value="F:ATP binding"/>
    <property type="evidence" value="ECO:0007669"/>
    <property type="project" value="UniProtKB-KW"/>
</dbReference>
<dbReference type="Proteomes" id="UP001142055">
    <property type="component" value="Chromosome 4"/>
</dbReference>
<feature type="domain" description="ABC transporter" evidence="9">
    <location>
        <begin position="148"/>
        <end position="377"/>
    </location>
</feature>
<keyword evidence="5 8" id="KW-1133">Transmembrane helix</keyword>